<dbReference type="PANTHER" id="PTHR11618:SF13">
    <property type="entry name" value="TRANSCRIPTION INITIATION FACTOR IIB"/>
    <property type="match status" value="1"/>
</dbReference>
<dbReference type="InterPro" id="IPR013150">
    <property type="entry name" value="TFIIB_cyclin"/>
</dbReference>
<dbReference type="PANTHER" id="PTHR11618">
    <property type="entry name" value="TRANSCRIPTION INITIATION FACTOR IIB-RELATED"/>
    <property type="match status" value="1"/>
</dbReference>
<evidence type="ECO:0000256" key="1">
    <source>
        <dbReference type="ARBA" id="ARBA00022737"/>
    </source>
</evidence>
<dbReference type="HOGENOM" id="CLU_043736_0_1_2"/>
<keyword evidence="1" id="KW-0677">Repeat</keyword>
<gene>
    <name evidence="6" type="primary">tfb7</name>
    <name evidence="6" type="ordered locus">Ngar_c18400</name>
</gene>
<keyword evidence="6" id="KW-0396">Initiation factor</keyword>
<dbReference type="Pfam" id="PF08271">
    <property type="entry name" value="Zn_Ribbon_TF"/>
    <property type="match status" value="1"/>
</dbReference>
<feature type="domain" description="TFIIB-type" evidence="5">
    <location>
        <begin position="17"/>
        <end position="48"/>
    </location>
</feature>
<evidence type="ECO:0000259" key="5">
    <source>
        <dbReference type="PROSITE" id="PS51134"/>
    </source>
</evidence>
<sequence length="313" mass="34490">MYAKAGNMSYKLASEQAADVCALCNSKSIVFDSETSEAVCSSCGMVIKDNIESMGPEWRSYSGEDIESKSRTGMPSSLAFHDMGLSTFISYSNVDANGVAISAEQRSKVQRMRRWNKISSNNRSYHRNLKNAFAILSTIKDKLSLSDTLIEKAAYNYRKALDKKIIKGRSIRALIVAAVYAACRDLSVPRTLEEISAAANTDAIFAGKCYRLLVQNLDLRLPVIDSNKYLARISNKAKVSEKTYRNALEMLSTIKDNPISHGKDPNALAVAVLYAACLKEGENVSQAQVAVAGDISIVTLRKRFQDVRKIFPS</sequence>
<evidence type="ECO:0000256" key="4">
    <source>
        <dbReference type="PROSITE-ProRule" id="PRU00469"/>
    </source>
</evidence>
<keyword evidence="6" id="KW-0648">Protein biosynthesis</keyword>
<keyword evidence="2" id="KW-0805">Transcription regulation</keyword>
<evidence type="ECO:0000313" key="6">
    <source>
        <dbReference type="EMBL" id="AFU58773.1"/>
    </source>
</evidence>
<dbReference type="InParanoid" id="K0IIE8"/>
<dbReference type="Pfam" id="PF00382">
    <property type="entry name" value="TFIIB"/>
    <property type="match status" value="2"/>
</dbReference>
<dbReference type="Gene3D" id="1.10.472.170">
    <property type="match status" value="1"/>
</dbReference>
<dbReference type="GO" id="GO:0017025">
    <property type="term" value="F:TBP-class protein binding"/>
    <property type="evidence" value="ECO:0007669"/>
    <property type="project" value="InterPro"/>
</dbReference>
<dbReference type="KEGG" id="nga:Ngar_c18400"/>
<name>K0IIE8_NITGG</name>
<organism evidence="6 7">
    <name type="scientific">Nitrososphaera gargensis (strain Ga9.2)</name>
    <dbReference type="NCBI Taxonomy" id="1237085"/>
    <lineage>
        <taxon>Archaea</taxon>
        <taxon>Nitrososphaerota</taxon>
        <taxon>Nitrososphaeria</taxon>
        <taxon>Nitrososphaerales</taxon>
        <taxon>Nitrososphaeraceae</taxon>
        <taxon>Nitrososphaera</taxon>
    </lineage>
</organism>
<accession>K0IIE8</accession>
<dbReference type="AlphaFoldDB" id="K0IIE8"/>
<proteinExistence type="predicted"/>
<dbReference type="Proteomes" id="UP000008037">
    <property type="component" value="Chromosome"/>
</dbReference>
<dbReference type="GO" id="GO:0070897">
    <property type="term" value="P:transcription preinitiation complex assembly"/>
    <property type="evidence" value="ECO:0007669"/>
    <property type="project" value="InterPro"/>
</dbReference>
<keyword evidence="4" id="KW-0862">Zinc</keyword>
<dbReference type="InterPro" id="IPR013137">
    <property type="entry name" value="Znf_TFIIB"/>
</dbReference>
<keyword evidence="4" id="KW-0863">Zinc-finger</keyword>
<dbReference type="SUPFAM" id="SSF47954">
    <property type="entry name" value="Cyclin-like"/>
    <property type="match status" value="2"/>
</dbReference>
<dbReference type="GO" id="GO:0008270">
    <property type="term" value="F:zinc ion binding"/>
    <property type="evidence" value="ECO:0007669"/>
    <property type="project" value="UniProtKB-KW"/>
</dbReference>
<dbReference type="GO" id="GO:0003743">
    <property type="term" value="F:translation initiation factor activity"/>
    <property type="evidence" value="ECO:0007669"/>
    <property type="project" value="UniProtKB-KW"/>
</dbReference>
<protein>
    <submittedName>
        <fullName evidence="6">Putative transcription initiation factor IIB</fullName>
    </submittedName>
</protein>
<dbReference type="SUPFAM" id="SSF57783">
    <property type="entry name" value="Zinc beta-ribbon"/>
    <property type="match status" value="1"/>
</dbReference>
<dbReference type="PRINTS" id="PR00685">
    <property type="entry name" value="TIFACTORIIB"/>
</dbReference>
<dbReference type="Gene3D" id="1.10.472.10">
    <property type="entry name" value="Cyclin-like"/>
    <property type="match status" value="1"/>
</dbReference>
<dbReference type="FunFam" id="1.10.472.170:FF:000001">
    <property type="entry name" value="Transcription initiation factor IIB"/>
    <property type="match status" value="1"/>
</dbReference>
<dbReference type="STRING" id="1237085.Ngar_c18400"/>
<dbReference type="GO" id="GO:0097550">
    <property type="term" value="C:transcription preinitiation complex"/>
    <property type="evidence" value="ECO:0007669"/>
    <property type="project" value="TreeGrafter"/>
</dbReference>
<keyword evidence="7" id="KW-1185">Reference proteome</keyword>
<evidence type="ECO:0000256" key="2">
    <source>
        <dbReference type="ARBA" id="ARBA00023015"/>
    </source>
</evidence>
<keyword evidence="4" id="KW-0479">Metal-binding</keyword>
<dbReference type="EMBL" id="CP002408">
    <property type="protein sequence ID" value="AFU58773.1"/>
    <property type="molecule type" value="Genomic_DNA"/>
</dbReference>
<reference evidence="6 7" key="1">
    <citation type="journal article" date="2012" name="Environ. Microbiol.">
        <title>The genome of the ammonia-oxidizing Candidatus Nitrososphaera gargensis: insights into metabolic versatility and environmental adaptations.</title>
        <authorList>
            <person name="Spang A."/>
            <person name="Poehlein A."/>
            <person name="Offre P."/>
            <person name="Zumbragel S."/>
            <person name="Haider S."/>
            <person name="Rychlik N."/>
            <person name="Nowka B."/>
            <person name="Schmeisser C."/>
            <person name="Lebedeva E.V."/>
            <person name="Rattei T."/>
            <person name="Bohm C."/>
            <person name="Schmid M."/>
            <person name="Galushko A."/>
            <person name="Hatzenpichler R."/>
            <person name="Weinmaier T."/>
            <person name="Daniel R."/>
            <person name="Schleper C."/>
            <person name="Spieck E."/>
            <person name="Streit W."/>
            <person name="Wagner M."/>
        </authorList>
    </citation>
    <scope>NUCLEOTIDE SEQUENCE [LARGE SCALE GENOMIC DNA]</scope>
    <source>
        <strain evidence="7">Ga9.2</strain>
    </source>
</reference>
<evidence type="ECO:0000313" key="7">
    <source>
        <dbReference type="Proteomes" id="UP000008037"/>
    </source>
</evidence>
<dbReference type="PROSITE" id="PS51134">
    <property type="entry name" value="ZF_TFIIB"/>
    <property type="match status" value="1"/>
</dbReference>
<dbReference type="InterPro" id="IPR036915">
    <property type="entry name" value="Cyclin-like_sf"/>
</dbReference>
<evidence type="ECO:0000256" key="3">
    <source>
        <dbReference type="ARBA" id="ARBA00023163"/>
    </source>
</evidence>
<dbReference type="InterPro" id="IPR000812">
    <property type="entry name" value="TFIIB"/>
</dbReference>
<keyword evidence="3" id="KW-0804">Transcription</keyword>